<keyword evidence="3" id="KW-1185">Reference proteome</keyword>
<reference evidence="2" key="1">
    <citation type="journal article" date="2020" name="Stud. Mycol.">
        <title>101 Dothideomycetes genomes: a test case for predicting lifestyles and emergence of pathogens.</title>
        <authorList>
            <person name="Haridas S."/>
            <person name="Albert R."/>
            <person name="Binder M."/>
            <person name="Bloem J."/>
            <person name="Labutti K."/>
            <person name="Salamov A."/>
            <person name="Andreopoulos B."/>
            <person name="Baker S."/>
            <person name="Barry K."/>
            <person name="Bills G."/>
            <person name="Bluhm B."/>
            <person name="Cannon C."/>
            <person name="Castanera R."/>
            <person name="Culley D."/>
            <person name="Daum C."/>
            <person name="Ezra D."/>
            <person name="Gonzalez J."/>
            <person name="Henrissat B."/>
            <person name="Kuo A."/>
            <person name="Liang C."/>
            <person name="Lipzen A."/>
            <person name="Lutzoni F."/>
            <person name="Magnuson J."/>
            <person name="Mondo S."/>
            <person name="Nolan M."/>
            <person name="Ohm R."/>
            <person name="Pangilinan J."/>
            <person name="Park H.-J."/>
            <person name="Ramirez L."/>
            <person name="Alfaro M."/>
            <person name="Sun H."/>
            <person name="Tritt A."/>
            <person name="Yoshinaga Y."/>
            <person name="Zwiers L.-H."/>
            <person name="Turgeon B."/>
            <person name="Goodwin S."/>
            <person name="Spatafora J."/>
            <person name="Crous P."/>
            <person name="Grigoriev I."/>
        </authorList>
    </citation>
    <scope>NUCLEOTIDE SEQUENCE</scope>
    <source>
        <strain evidence="2">CBS 107.79</strain>
    </source>
</reference>
<sequence>MSSRRRQRQRVLFPRRGRALLGRGARGESLPEGGSVSDGDKGASGIFQRRSASARFSTGLLGSTSALTRQLQDSQAAPKRLL</sequence>
<accession>A0A6A5UJH3</accession>
<gene>
    <name evidence="2" type="ORF">BU23DRAFT_36670</name>
</gene>
<protein>
    <submittedName>
        <fullName evidence="2">Uncharacterized protein</fullName>
    </submittedName>
</protein>
<dbReference type="EMBL" id="ML976771">
    <property type="protein sequence ID" value="KAF1965081.1"/>
    <property type="molecule type" value="Genomic_DNA"/>
</dbReference>
<dbReference type="AlphaFoldDB" id="A0A6A5UJH3"/>
<dbReference type="Proteomes" id="UP000800036">
    <property type="component" value="Unassembled WGS sequence"/>
</dbReference>
<feature type="compositionally biased region" description="Basic residues" evidence="1">
    <location>
        <begin position="1"/>
        <end position="18"/>
    </location>
</feature>
<evidence type="ECO:0000313" key="3">
    <source>
        <dbReference type="Proteomes" id="UP000800036"/>
    </source>
</evidence>
<evidence type="ECO:0000313" key="2">
    <source>
        <dbReference type="EMBL" id="KAF1965081.1"/>
    </source>
</evidence>
<evidence type="ECO:0000256" key="1">
    <source>
        <dbReference type="SAM" id="MobiDB-lite"/>
    </source>
</evidence>
<feature type="region of interest" description="Disordered" evidence="1">
    <location>
        <begin position="1"/>
        <end position="46"/>
    </location>
</feature>
<organism evidence="2 3">
    <name type="scientific">Bimuria novae-zelandiae CBS 107.79</name>
    <dbReference type="NCBI Taxonomy" id="1447943"/>
    <lineage>
        <taxon>Eukaryota</taxon>
        <taxon>Fungi</taxon>
        <taxon>Dikarya</taxon>
        <taxon>Ascomycota</taxon>
        <taxon>Pezizomycotina</taxon>
        <taxon>Dothideomycetes</taxon>
        <taxon>Pleosporomycetidae</taxon>
        <taxon>Pleosporales</taxon>
        <taxon>Massarineae</taxon>
        <taxon>Didymosphaeriaceae</taxon>
        <taxon>Bimuria</taxon>
    </lineage>
</organism>
<name>A0A6A5UJH3_9PLEO</name>
<proteinExistence type="predicted"/>